<proteinExistence type="predicted"/>
<keyword evidence="4" id="KW-1185">Reference proteome</keyword>
<dbReference type="AlphaFoldDB" id="A0A510HN20"/>
<feature type="signal peptide" evidence="2">
    <location>
        <begin position="1"/>
        <end position="19"/>
    </location>
</feature>
<evidence type="ECO:0000256" key="2">
    <source>
        <dbReference type="SAM" id="SignalP"/>
    </source>
</evidence>
<organism evidence="3 4">
    <name type="scientific">Rubrobacter xylanophilus</name>
    <dbReference type="NCBI Taxonomy" id="49319"/>
    <lineage>
        <taxon>Bacteria</taxon>
        <taxon>Bacillati</taxon>
        <taxon>Actinomycetota</taxon>
        <taxon>Rubrobacteria</taxon>
        <taxon>Rubrobacterales</taxon>
        <taxon>Rubrobacteraceae</taxon>
        <taxon>Rubrobacter</taxon>
    </lineage>
</organism>
<feature type="chain" id="PRO_5021811841" description="Gram-positive cocci surface proteins LPxTG domain-containing protein" evidence="2">
    <location>
        <begin position="20"/>
        <end position="148"/>
    </location>
</feature>
<reference evidence="3" key="1">
    <citation type="journal article" date="2019" name="Microbiol. Resour. Announc.">
        <title>Complete Genome Sequence of Rubrobacter xylanophilus Strain AA3-22, Isolated from Arima Onsen in Japan.</title>
        <authorList>
            <person name="Tomariguchi N."/>
            <person name="Miyazaki K."/>
        </authorList>
    </citation>
    <scope>NUCLEOTIDE SEQUENCE [LARGE SCALE GENOMIC DNA]</scope>
    <source>
        <strain evidence="3">AA3-22</strain>
    </source>
</reference>
<dbReference type="EMBL" id="AP019791">
    <property type="protein sequence ID" value="BBL80023.1"/>
    <property type="molecule type" value="Genomic_DNA"/>
</dbReference>
<keyword evidence="1" id="KW-0472">Membrane</keyword>
<keyword evidence="2" id="KW-0732">Signal</keyword>
<dbReference type="Proteomes" id="UP000318065">
    <property type="component" value="Chromosome"/>
</dbReference>
<sequence>MLLAAMLAMVLVAAAPALAQDNAVSGDVQVQNSVCAQVVEAAGGQANLGSSGASAGDIGSAAASEIAQELGVSVDAVQNCLQAGGDINVAGGAEEENAAAVQYQYAEEGGAAAAAAGVLPETGGASLLALGAGALLVAGGLLARRIVR</sequence>
<protein>
    <recommendedName>
        <fullName evidence="5">Gram-positive cocci surface proteins LPxTG domain-containing protein</fullName>
    </recommendedName>
</protein>
<accession>A0A510HN20</accession>
<evidence type="ECO:0000256" key="1">
    <source>
        <dbReference type="SAM" id="Phobius"/>
    </source>
</evidence>
<keyword evidence="1" id="KW-1133">Transmembrane helix</keyword>
<gene>
    <name evidence="3" type="ORF">RxyAA322_18770</name>
</gene>
<evidence type="ECO:0008006" key="5">
    <source>
        <dbReference type="Google" id="ProtNLM"/>
    </source>
</evidence>
<evidence type="ECO:0000313" key="4">
    <source>
        <dbReference type="Proteomes" id="UP000318065"/>
    </source>
</evidence>
<evidence type="ECO:0000313" key="3">
    <source>
        <dbReference type="EMBL" id="BBL80023.1"/>
    </source>
</evidence>
<feature type="transmembrane region" description="Helical" evidence="1">
    <location>
        <begin position="125"/>
        <end position="143"/>
    </location>
</feature>
<name>A0A510HN20_9ACTN</name>
<dbReference type="RefSeq" id="WP_172620774.1">
    <property type="nucleotide sequence ID" value="NZ_AP019791.1"/>
</dbReference>
<keyword evidence="1" id="KW-0812">Transmembrane</keyword>